<feature type="region of interest" description="Disordered" evidence="1">
    <location>
        <begin position="202"/>
        <end position="244"/>
    </location>
</feature>
<keyword evidence="3" id="KW-1185">Reference proteome</keyword>
<reference evidence="2 3" key="1">
    <citation type="submission" date="2021-12" db="EMBL/GenBank/DDBJ databases">
        <title>Discovery of the Pendulisporaceae a myxobacterial family with distinct sporulation behavior and unique specialized metabolism.</title>
        <authorList>
            <person name="Garcia R."/>
            <person name="Popoff A."/>
            <person name="Bader C.D."/>
            <person name="Loehr J."/>
            <person name="Walesch S."/>
            <person name="Walt C."/>
            <person name="Boldt J."/>
            <person name="Bunk B."/>
            <person name="Haeckl F.J.F.P.J."/>
            <person name="Gunesch A.P."/>
            <person name="Birkelbach J."/>
            <person name="Nuebel U."/>
            <person name="Pietschmann T."/>
            <person name="Bach T."/>
            <person name="Mueller R."/>
        </authorList>
    </citation>
    <scope>NUCLEOTIDE SEQUENCE [LARGE SCALE GENOMIC DNA]</scope>
    <source>
        <strain evidence="2 3">MSr11954</strain>
    </source>
</reference>
<evidence type="ECO:0000313" key="2">
    <source>
        <dbReference type="EMBL" id="WXB15164.1"/>
    </source>
</evidence>
<gene>
    <name evidence="2" type="ORF">LZC94_46020</name>
</gene>
<dbReference type="NCBIfam" id="NF033768">
    <property type="entry name" value="myxo_SS_tail"/>
    <property type="match status" value="1"/>
</dbReference>
<feature type="compositionally biased region" description="Basic and acidic residues" evidence="1">
    <location>
        <begin position="209"/>
        <end position="226"/>
    </location>
</feature>
<proteinExistence type="predicted"/>
<sequence length="451" mass="46434">MTAQMRALAPEAGPKVLRIGLVQGGRIVHERVVKQRVSVTVGADDAAMFPILAEDMPSSGALFLLFERRGDDYYVNFTPEMTGRIALRGGIVALEALRREAPSVRLTEDARGRIVVGGSTFLFQFVPPPPAQPRPQLPLSATKGGVATEIDWQLTIVAAFSFLLHFGFIGAMYSDWMDPAVDEQIAVNGLIDSLKAVALPLPVETPPDSPRERSPLEMPPESKAESPSKTSKSPKDGDGSMSDRGAAALAREADAIQMQLLASLGGPSAVHGALGRGDVPLPDLSGVAGQASGVDTAGGLRVGSAGGGVIQPGRAGGGLAGIGRTGSSGIGERAGDAREVQGPKGAAQIGAPQTSVPVANAESVVAALRPKFRQCYQRYGLSVDPSMAGAVTIVTKVGPNGEVSAADPSGVSGLSNEVVSCIQRAVRNASFAAPGGTGGVIQIPIKFVQQR</sequence>
<dbReference type="EMBL" id="CP089984">
    <property type="protein sequence ID" value="WXB15164.1"/>
    <property type="molecule type" value="Genomic_DNA"/>
</dbReference>
<evidence type="ECO:0000313" key="3">
    <source>
        <dbReference type="Proteomes" id="UP001370348"/>
    </source>
</evidence>
<name>A0ABZ2LZZ0_9BACT</name>
<dbReference type="Proteomes" id="UP001370348">
    <property type="component" value="Chromosome"/>
</dbReference>
<accession>A0ABZ2LZZ0</accession>
<protein>
    <submittedName>
        <fullName evidence="2">AgmX/PglI C-terminal domain-containing protein</fullName>
    </submittedName>
</protein>
<dbReference type="InterPro" id="IPR049806">
    <property type="entry name" value="MasK-like_C"/>
</dbReference>
<organism evidence="2 3">
    <name type="scientific">Pendulispora albinea</name>
    <dbReference type="NCBI Taxonomy" id="2741071"/>
    <lineage>
        <taxon>Bacteria</taxon>
        <taxon>Pseudomonadati</taxon>
        <taxon>Myxococcota</taxon>
        <taxon>Myxococcia</taxon>
        <taxon>Myxococcales</taxon>
        <taxon>Sorangiineae</taxon>
        <taxon>Pendulisporaceae</taxon>
        <taxon>Pendulispora</taxon>
    </lineage>
</organism>
<dbReference type="RefSeq" id="WP_394824789.1">
    <property type="nucleotide sequence ID" value="NZ_CP089984.1"/>
</dbReference>
<evidence type="ECO:0000256" key="1">
    <source>
        <dbReference type="SAM" id="MobiDB-lite"/>
    </source>
</evidence>